<dbReference type="PANTHER" id="PTHR46313">
    <property type="match status" value="1"/>
</dbReference>
<sequence length="534" mass="58258">MQTTEVAVIGAGIGGLSAATLLASKGLSVTVYEASGELGGCAGKFDRGGYSFAVGATYGMGFEAGGMFDRLYREVGIESPALRMQEVIMDVHLPDRRVRYYREQEAWFREIARVFPRHAQGIVDWYAECFGMSGLLSAMAEHRPVVPPRSREDIARLLRMLDWKLVGAAPLLFHSLGDRLKRHGIPADSEFVHFLNGQLIDSVQTTADRCPALLGYTALNVFHRGAFYIEGGLARISEDLAGAFRQAGGEIRLRRKIIRLRKTSAGWELTDRRGEKLLAKQVILNNSHRHLDKLLAGEPPAGGLLEGRSGVQAEDEGSALALRIAQDESMAGVDGASMGSAGSEGRTEAEWGAFVLYMGCRAEALQHDEEPPVLFHQIISRYGEPLTEGNQLLVSFSPPGDLSRAPEGRLAVTASTHCALEPWWQREGYEQRKSEYTERMLAAAGRALPGLRESVELLLPGTPVTYRRYTERERGAVGGSVPRSALDLLRKRSGDTELPGVWICGDTVYPGAGTLGTAMSGWIAADRAVRYRGV</sequence>
<dbReference type="Pfam" id="PF01593">
    <property type="entry name" value="Amino_oxidase"/>
    <property type="match status" value="1"/>
</dbReference>
<dbReference type="EMBL" id="JBBPCC010000021">
    <property type="protein sequence ID" value="MEK8131423.1"/>
    <property type="molecule type" value="Genomic_DNA"/>
</dbReference>
<evidence type="ECO:0000313" key="3">
    <source>
        <dbReference type="Proteomes" id="UP001469365"/>
    </source>
</evidence>
<protein>
    <submittedName>
        <fullName evidence="2">NAD(P)/FAD-dependent oxidoreductase</fullName>
    </submittedName>
</protein>
<dbReference type="Proteomes" id="UP001469365">
    <property type="component" value="Unassembled WGS sequence"/>
</dbReference>
<dbReference type="SUPFAM" id="SSF51905">
    <property type="entry name" value="FAD/NAD(P)-binding domain"/>
    <property type="match status" value="1"/>
</dbReference>
<reference evidence="2 3" key="1">
    <citation type="submission" date="2024-04" db="EMBL/GenBank/DDBJ databases">
        <title>draft genome sequnece of Paenibacillus filicis.</title>
        <authorList>
            <person name="Kim D.-U."/>
        </authorList>
    </citation>
    <scope>NUCLEOTIDE SEQUENCE [LARGE SCALE GENOMIC DNA]</scope>
    <source>
        <strain evidence="2 3">KACC14197</strain>
    </source>
</reference>
<name>A0ABU9DRB5_9BACL</name>
<dbReference type="InterPro" id="IPR002937">
    <property type="entry name" value="Amino_oxidase"/>
</dbReference>
<dbReference type="InterPro" id="IPR045892">
    <property type="entry name" value="CrtISO-like"/>
</dbReference>
<accession>A0ABU9DRB5</accession>
<comment type="caution">
    <text evidence="2">The sequence shown here is derived from an EMBL/GenBank/DDBJ whole genome shotgun (WGS) entry which is preliminary data.</text>
</comment>
<evidence type="ECO:0000259" key="1">
    <source>
        <dbReference type="Pfam" id="PF01593"/>
    </source>
</evidence>
<evidence type="ECO:0000313" key="2">
    <source>
        <dbReference type="EMBL" id="MEK8131423.1"/>
    </source>
</evidence>
<feature type="domain" description="Amine oxidase" evidence="1">
    <location>
        <begin position="13"/>
        <end position="292"/>
    </location>
</feature>
<keyword evidence="3" id="KW-1185">Reference proteome</keyword>
<proteinExistence type="predicted"/>
<dbReference type="InterPro" id="IPR036188">
    <property type="entry name" value="FAD/NAD-bd_sf"/>
</dbReference>
<dbReference type="RefSeq" id="WP_341418560.1">
    <property type="nucleotide sequence ID" value="NZ_JBBPCC010000021.1"/>
</dbReference>
<dbReference type="Gene3D" id="3.50.50.60">
    <property type="entry name" value="FAD/NAD(P)-binding domain"/>
    <property type="match status" value="1"/>
</dbReference>
<dbReference type="PRINTS" id="PR00419">
    <property type="entry name" value="ADXRDTASE"/>
</dbReference>
<dbReference type="PANTHER" id="PTHR46313:SF3">
    <property type="entry name" value="PROLYCOPENE ISOMERASE, CHLOROPLASTIC"/>
    <property type="match status" value="1"/>
</dbReference>
<gene>
    <name evidence="2" type="ORF">WMW72_26290</name>
</gene>
<organism evidence="2 3">
    <name type="scientific">Paenibacillus filicis</name>
    <dbReference type="NCBI Taxonomy" id="669464"/>
    <lineage>
        <taxon>Bacteria</taxon>
        <taxon>Bacillati</taxon>
        <taxon>Bacillota</taxon>
        <taxon>Bacilli</taxon>
        <taxon>Bacillales</taxon>
        <taxon>Paenibacillaceae</taxon>
        <taxon>Paenibacillus</taxon>
    </lineage>
</organism>